<keyword evidence="1" id="KW-1133">Transmembrane helix</keyword>
<keyword evidence="1" id="KW-0472">Membrane</keyword>
<keyword evidence="3" id="KW-1185">Reference proteome</keyword>
<feature type="transmembrane region" description="Helical" evidence="1">
    <location>
        <begin position="231"/>
        <end position="249"/>
    </location>
</feature>
<keyword evidence="1" id="KW-0812">Transmembrane</keyword>
<dbReference type="EMBL" id="KN834838">
    <property type="protein sequence ID" value="KIK52708.1"/>
    <property type="molecule type" value="Genomic_DNA"/>
</dbReference>
<protein>
    <recommendedName>
        <fullName evidence="4">Transmembrane protein</fullName>
    </recommendedName>
</protein>
<dbReference type="HOGENOM" id="CLU_1057898_0_0_1"/>
<proteinExistence type="predicted"/>
<gene>
    <name evidence="2" type="ORF">GYMLUDRAFT_77717</name>
</gene>
<feature type="transmembrane region" description="Helical" evidence="1">
    <location>
        <begin position="7"/>
        <end position="30"/>
    </location>
</feature>
<organism evidence="2 3">
    <name type="scientific">Collybiopsis luxurians FD-317 M1</name>
    <dbReference type="NCBI Taxonomy" id="944289"/>
    <lineage>
        <taxon>Eukaryota</taxon>
        <taxon>Fungi</taxon>
        <taxon>Dikarya</taxon>
        <taxon>Basidiomycota</taxon>
        <taxon>Agaricomycotina</taxon>
        <taxon>Agaricomycetes</taxon>
        <taxon>Agaricomycetidae</taxon>
        <taxon>Agaricales</taxon>
        <taxon>Marasmiineae</taxon>
        <taxon>Omphalotaceae</taxon>
        <taxon>Collybiopsis</taxon>
        <taxon>Collybiopsis luxurians</taxon>
    </lineage>
</organism>
<reference evidence="2 3" key="1">
    <citation type="submission" date="2014-04" db="EMBL/GenBank/DDBJ databases">
        <title>Evolutionary Origins and Diversification of the Mycorrhizal Mutualists.</title>
        <authorList>
            <consortium name="DOE Joint Genome Institute"/>
            <consortium name="Mycorrhizal Genomics Consortium"/>
            <person name="Kohler A."/>
            <person name="Kuo A."/>
            <person name="Nagy L.G."/>
            <person name="Floudas D."/>
            <person name="Copeland A."/>
            <person name="Barry K.W."/>
            <person name="Cichocki N."/>
            <person name="Veneault-Fourrey C."/>
            <person name="LaButti K."/>
            <person name="Lindquist E.A."/>
            <person name="Lipzen A."/>
            <person name="Lundell T."/>
            <person name="Morin E."/>
            <person name="Murat C."/>
            <person name="Riley R."/>
            <person name="Ohm R."/>
            <person name="Sun H."/>
            <person name="Tunlid A."/>
            <person name="Henrissat B."/>
            <person name="Grigoriev I.V."/>
            <person name="Hibbett D.S."/>
            <person name="Martin F."/>
        </authorList>
    </citation>
    <scope>NUCLEOTIDE SEQUENCE [LARGE SCALE GENOMIC DNA]</scope>
    <source>
        <strain evidence="2 3">FD-317 M1</strain>
    </source>
</reference>
<evidence type="ECO:0008006" key="4">
    <source>
        <dbReference type="Google" id="ProtNLM"/>
    </source>
</evidence>
<evidence type="ECO:0000313" key="2">
    <source>
        <dbReference type="EMBL" id="KIK52708.1"/>
    </source>
</evidence>
<feature type="transmembrane region" description="Helical" evidence="1">
    <location>
        <begin position="204"/>
        <end position="225"/>
    </location>
</feature>
<dbReference type="AlphaFoldDB" id="A0A0D0CCQ6"/>
<feature type="transmembrane region" description="Helical" evidence="1">
    <location>
        <begin position="42"/>
        <end position="63"/>
    </location>
</feature>
<accession>A0A0D0CCQ6</accession>
<sequence>MVLPFEFCLGIFVGVSPLFLSAYVFTRYFVTLDWEMEIEEAGIAFMLLMIFNIGMSTLMMGYVTHLYLSLIKDGFGIDPYLPIRRLFRYLISKGKISLKVKSVTISIGQLPWAILAFVLALISTGGGWNHNPTTVNLSGVGNAVISFLRGFADAISNSNLHTPERVISGDIFVQVARLEADQDPSTRRSFLARRLAQARRKGTGIQWTLTILAFALGAVSTGGGWKNNSSLVNISGVGAVLVPIGTFFFGTNQHINGRRAFSH</sequence>
<name>A0A0D0CCQ6_9AGAR</name>
<evidence type="ECO:0000313" key="3">
    <source>
        <dbReference type="Proteomes" id="UP000053593"/>
    </source>
</evidence>
<dbReference type="Proteomes" id="UP000053593">
    <property type="component" value="Unassembled WGS sequence"/>
</dbReference>
<dbReference type="OrthoDB" id="10518042at2759"/>
<evidence type="ECO:0000256" key="1">
    <source>
        <dbReference type="SAM" id="Phobius"/>
    </source>
</evidence>